<dbReference type="AlphaFoldDB" id="A0A6V8LSU3"/>
<protein>
    <recommendedName>
        <fullName evidence="1">Biotin-protein ligase N-terminal domain-containing protein</fullName>
    </recommendedName>
</protein>
<accession>A0A6V8LSU3</accession>
<dbReference type="Proteomes" id="UP000494245">
    <property type="component" value="Unassembled WGS sequence"/>
</dbReference>
<organism evidence="2 3">
    <name type="scientific">Fundidesulfovibrio magnetotacticus</name>
    <dbReference type="NCBI Taxonomy" id="2730080"/>
    <lineage>
        <taxon>Bacteria</taxon>
        <taxon>Pseudomonadati</taxon>
        <taxon>Thermodesulfobacteriota</taxon>
        <taxon>Desulfovibrionia</taxon>
        <taxon>Desulfovibrionales</taxon>
        <taxon>Desulfovibrionaceae</taxon>
        <taxon>Fundidesulfovibrio</taxon>
    </lineage>
</organism>
<reference evidence="2 3" key="2">
    <citation type="submission" date="2020-05" db="EMBL/GenBank/DDBJ databases">
        <title>Draft genome sequence of Desulfovibrio sp. strainFSS-1.</title>
        <authorList>
            <person name="Shimoshige H."/>
            <person name="Kobayashi H."/>
            <person name="Maekawa T."/>
        </authorList>
    </citation>
    <scope>NUCLEOTIDE SEQUENCE [LARGE SCALE GENOMIC DNA]</scope>
    <source>
        <strain evidence="2 3">SIID29052-01</strain>
    </source>
</reference>
<proteinExistence type="predicted"/>
<reference evidence="2 3" key="1">
    <citation type="submission" date="2020-04" db="EMBL/GenBank/DDBJ databases">
        <authorList>
            <consortium name="Desulfovibrio sp. FSS-1 genome sequencing consortium"/>
            <person name="Shimoshige H."/>
            <person name="Kobayashi H."/>
            <person name="Maekawa T."/>
        </authorList>
    </citation>
    <scope>NUCLEOTIDE SEQUENCE [LARGE SCALE GENOMIC DNA]</scope>
    <source>
        <strain evidence="2 3">SIID29052-01</strain>
    </source>
</reference>
<dbReference type="SUPFAM" id="SSF52317">
    <property type="entry name" value="Class I glutamine amidotransferase-like"/>
    <property type="match status" value="1"/>
</dbReference>
<name>A0A6V8LSU3_9BACT</name>
<evidence type="ECO:0000313" key="2">
    <source>
        <dbReference type="EMBL" id="GFK92866.1"/>
    </source>
</evidence>
<dbReference type="InterPro" id="IPR029062">
    <property type="entry name" value="Class_I_gatase-like"/>
</dbReference>
<sequence length="420" mass="44411">MGHNGAMLAVLWDEAHLWGVLLARSLAAMGANVRLLRAHEAARGHLEAHPPAALVVPGGFSSRKAASLGGRGLEAIRRYVAAGGAYLGICGGAGLGLTVPGGLALCPWTREPFPKRIQHFASGNVVLHPQESAFTPTGLSAPLAPVWWPATFRPHGQGVEVVARYGEPGPGFMMADIPLALIPEQVLEDWEALYGVRLAPAFAPGDPCVAAGSFGRGRYVLSHAHLESPGAPEANAWLAHMLSELSGLELAPAPAPAWAIGLRPPAWDDPALTRALELMLGVVELGRAHGLFTWRESWLLGWRQGLPGAQISGVLAMLDHARSLSPTDEALSFLERRRRGFARDSELLARGLSGYLLAERLALTLSRVDPEAVPERGLREARFTLFGPPPGAGGTAGGLCGRVLDVLEEAICLCGRQKSG</sequence>
<keyword evidence="3" id="KW-1185">Reference proteome</keyword>
<dbReference type="Pfam" id="PF09825">
    <property type="entry name" value="BPL_N"/>
    <property type="match status" value="1"/>
</dbReference>
<evidence type="ECO:0000259" key="1">
    <source>
        <dbReference type="Pfam" id="PF09825"/>
    </source>
</evidence>
<feature type="domain" description="Biotin-protein ligase N-terminal" evidence="1">
    <location>
        <begin position="52"/>
        <end position="93"/>
    </location>
</feature>
<dbReference type="Gene3D" id="3.40.50.880">
    <property type="match status" value="1"/>
</dbReference>
<dbReference type="InterPro" id="IPR019197">
    <property type="entry name" value="Biotin-prot_ligase_N"/>
</dbReference>
<gene>
    <name evidence="2" type="ORF">NNJEOMEG_00694</name>
</gene>
<comment type="caution">
    <text evidence="2">The sequence shown here is derived from an EMBL/GenBank/DDBJ whole genome shotgun (WGS) entry which is preliminary data.</text>
</comment>
<dbReference type="EMBL" id="BLTE01000002">
    <property type="protein sequence ID" value="GFK92866.1"/>
    <property type="molecule type" value="Genomic_DNA"/>
</dbReference>
<evidence type="ECO:0000313" key="3">
    <source>
        <dbReference type="Proteomes" id="UP000494245"/>
    </source>
</evidence>